<evidence type="ECO:0000256" key="7">
    <source>
        <dbReference type="ARBA" id="ARBA00032272"/>
    </source>
</evidence>
<dbReference type="SUPFAM" id="SSF55811">
    <property type="entry name" value="Nudix"/>
    <property type="match status" value="1"/>
</dbReference>
<dbReference type="GO" id="GO:0006753">
    <property type="term" value="P:nucleoside phosphate metabolic process"/>
    <property type="evidence" value="ECO:0007669"/>
    <property type="project" value="TreeGrafter"/>
</dbReference>
<dbReference type="InterPro" id="IPR020084">
    <property type="entry name" value="NUDIX_hydrolase_CS"/>
</dbReference>
<evidence type="ECO:0000256" key="3">
    <source>
        <dbReference type="ARBA" id="ARBA00007275"/>
    </source>
</evidence>
<dbReference type="PANTHER" id="PTHR11839">
    <property type="entry name" value="UDP/ADP-SUGAR PYROPHOSPHATASE"/>
    <property type="match status" value="1"/>
</dbReference>
<accession>A0A9D1J6J2</accession>
<dbReference type="GO" id="GO:0016462">
    <property type="term" value="F:pyrophosphatase activity"/>
    <property type="evidence" value="ECO:0007669"/>
    <property type="project" value="UniProtKB-ARBA"/>
</dbReference>
<reference evidence="10" key="1">
    <citation type="submission" date="2020-10" db="EMBL/GenBank/DDBJ databases">
        <authorList>
            <person name="Gilroy R."/>
        </authorList>
    </citation>
    <scope>NUCLEOTIDE SEQUENCE</scope>
    <source>
        <strain evidence="10">ChiHjej13B12-12457</strain>
    </source>
</reference>
<keyword evidence="5 8" id="KW-0378">Hydrolase</keyword>
<dbReference type="InterPro" id="IPR000086">
    <property type="entry name" value="NUDIX_hydrolase_dom"/>
</dbReference>
<dbReference type="InterPro" id="IPR015797">
    <property type="entry name" value="NUDIX_hydrolase-like_dom_sf"/>
</dbReference>
<reference evidence="10" key="2">
    <citation type="journal article" date="2021" name="PeerJ">
        <title>Extensive microbial diversity within the chicken gut microbiome revealed by metagenomics and culture.</title>
        <authorList>
            <person name="Gilroy R."/>
            <person name="Ravi A."/>
            <person name="Getino M."/>
            <person name="Pursley I."/>
            <person name="Horton D.L."/>
            <person name="Alikhan N.F."/>
            <person name="Baker D."/>
            <person name="Gharbi K."/>
            <person name="Hall N."/>
            <person name="Watson M."/>
            <person name="Adriaenssens E.M."/>
            <person name="Foster-Nyarko E."/>
            <person name="Jarju S."/>
            <person name="Secka A."/>
            <person name="Antonio M."/>
            <person name="Oren A."/>
            <person name="Chaudhuri R.R."/>
            <person name="La Ragione R."/>
            <person name="Hildebrand F."/>
            <person name="Pallen M.J."/>
        </authorList>
    </citation>
    <scope>NUCLEOTIDE SEQUENCE</scope>
    <source>
        <strain evidence="10">ChiHjej13B12-12457</strain>
    </source>
</reference>
<dbReference type="PANTHER" id="PTHR11839:SF18">
    <property type="entry name" value="NUDIX HYDROLASE DOMAIN-CONTAINING PROTEIN"/>
    <property type="match status" value="1"/>
</dbReference>
<dbReference type="PROSITE" id="PS00893">
    <property type="entry name" value="NUDIX_BOX"/>
    <property type="match status" value="1"/>
</dbReference>
<dbReference type="InterPro" id="IPR020476">
    <property type="entry name" value="Nudix_hydrolase"/>
</dbReference>
<evidence type="ECO:0000256" key="5">
    <source>
        <dbReference type="ARBA" id="ARBA00022801"/>
    </source>
</evidence>
<proteinExistence type="inferred from homology"/>
<sequence length="202" mass="22955">MDTPETKENRAISGQEDISGNDIGKWTVLESEYLIHRPWLTARRDKVRLPNGVINPEYYVLEYPDWINIIAITVDGRMVFERQYRHGRGEVGYEIPAGVCEPGETPEQAARRELLEETGFGGGSWRLNMVAAPNPSTSTNLCYSFIATGVHKIGDQRLEATEDIAVHLLYEDEVLHLMREGKIIQAPMLCSLWKYFAEKTTL</sequence>
<dbReference type="CDD" id="cd03424">
    <property type="entry name" value="NUDIX_ADPRase_Nudt5_UGPPase_Nudt14"/>
    <property type="match status" value="1"/>
</dbReference>
<evidence type="ECO:0000313" key="10">
    <source>
        <dbReference type="EMBL" id="HIR62184.1"/>
    </source>
</evidence>
<organism evidence="10 11">
    <name type="scientific">Candidatus Coprenecus avistercoris</name>
    <dbReference type="NCBI Taxonomy" id="2840730"/>
    <lineage>
        <taxon>Bacteria</taxon>
        <taxon>Pseudomonadati</taxon>
        <taxon>Bacteroidota</taxon>
        <taxon>Bacteroidia</taxon>
        <taxon>Bacteroidales</taxon>
        <taxon>Rikenellaceae</taxon>
        <taxon>Rikenellaceae incertae sedis</taxon>
        <taxon>Candidatus Coprenecus</taxon>
    </lineage>
</organism>
<protein>
    <recommendedName>
        <fullName evidence="4">GDP-mannose pyrophosphatase</fullName>
    </recommendedName>
    <alternativeName>
        <fullName evidence="6">GDP-mannose hydrolase</fullName>
    </alternativeName>
    <alternativeName>
        <fullName evidence="7">GDPMK</fullName>
    </alternativeName>
</protein>
<gene>
    <name evidence="10" type="ORF">IAC94_01500</name>
</gene>
<evidence type="ECO:0000259" key="9">
    <source>
        <dbReference type="PROSITE" id="PS51462"/>
    </source>
</evidence>
<evidence type="ECO:0000256" key="4">
    <source>
        <dbReference type="ARBA" id="ARBA00016377"/>
    </source>
</evidence>
<comment type="cofactor">
    <cofactor evidence="2">
        <name>Mg(2+)</name>
        <dbReference type="ChEBI" id="CHEBI:18420"/>
    </cofactor>
</comment>
<evidence type="ECO:0000256" key="8">
    <source>
        <dbReference type="RuleBase" id="RU003476"/>
    </source>
</evidence>
<comment type="catalytic activity">
    <reaction evidence="1">
        <text>GDP-alpha-D-mannose + H2O = alpha-D-mannose 1-phosphate + GMP + 2 H(+)</text>
        <dbReference type="Rhea" id="RHEA:27978"/>
        <dbReference type="ChEBI" id="CHEBI:15377"/>
        <dbReference type="ChEBI" id="CHEBI:15378"/>
        <dbReference type="ChEBI" id="CHEBI:57527"/>
        <dbReference type="ChEBI" id="CHEBI:58115"/>
        <dbReference type="ChEBI" id="CHEBI:58409"/>
    </reaction>
</comment>
<dbReference type="EMBL" id="DVHI01000025">
    <property type="protein sequence ID" value="HIR62184.1"/>
    <property type="molecule type" value="Genomic_DNA"/>
</dbReference>
<dbReference type="PRINTS" id="PR00502">
    <property type="entry name" value="NUDIXFAMILY"/>
</dbReference>
<dbReference type="PROSITE" id="PS51462">
    <property type="entry name" value="NUDIX"/>
    <property type="match status" value="1"/>
</dbReference>
<dbReference type="Gene3D" id="3.90.79.10">
    <property type="entry name" value="Nucleoside Triphosphate Pyrophosphohydrolase"/>
    <property type="match status" value="1"/>
</dbReference>
<feature type="domain" description="Nudix hydrolase" evidence="9">
    <location>
        <begin position="62"/>
        <end position="191"/>
    </location>
</feature>
<comment type="caution">
    <text evidence="10">The sequence shown here is derived from an EMBL/GenBank/DDBJ whole genome shotgun (WGS) entry which is preliminary data.</text>
</comment>
<dbReference type="AlphaFoldDB" id="A0A9D1J6J2"/>
<evidence type="ECO:0000256" key="2">
    <source>
        <dbReference type="ARBA" id="ARBA00001946"/>
    </source>
</evidence>
<dbReference type="Proteomes" id="UP000886744">
    <property type="component" value="Unassembled WGS sequence"/>
</dbReference>
<name>A0A9D1J6J2_9BACT</name>
<dbReference type="Pfam" id="PF00293">
    <property type="entry name" value="NUDIX"/>
    <property type="match status" value="1"/>
</dbReference>
<comment type="similarity">
    <text evidence="3">Belongs to the Nudix hydrolase family. NudK subfamily.</text>
</comment>
<evidence type="ECO:0000313" key="11">
    <source>
        <dbReference type="Proteomes" id="UP000886744"/>
    </source>
</evidence>
<dbReference type="GO" id="GO:0019693">
    <property type="term" value="P:ribose phosphate metabolic process"/>
    <property type="evidence" value="ECO:0007669"/>
    <property type="project" value="TreeGrafter"/>
</dbReference>
<evidence type="ECO:0000256" key="6">
    <source>
        <dbReference type="ARBA" id="ARBA00032162"/>
    </source>
</evidence>
<evidence type="ECO:0000256" key="1">
    <source>
        <dbReference type="ARBA" id="ARBA00000847"/>
    </source>
</evidence>